<dbReference type="PIRSF" id="PIRSF003230">
    <property type="entry name" value="YbgC"/>
    <property type="match status" value="1"/>
</dbReference>
<evidence type="ECO:0000313" key="4">
    <source>
        <dbReference type="Proteomes" id="UP001310386"/>
    </source>
</evidence>
<dbReference type="InterPro" id="IPR050563">
    <property type="entry name" value="4-hydroxybenzoyl-CoA_TE"/>
</dbReference>
<dbReference type="Pfam" id="PF13279">
    <property type="entry name" value="4HBT_2"/>
    <property type="match status" value="1"/>
</dbReference>
<dbReference type="SUPFAM" id="SSF54637">
    <property type="entry name" value="Thioesterase/thiol ester dehydrase-isomerase"/>
    <property type="match status" value="1"/>
</dbReference>
<comment type="similarity">
    <text evidence="1">Belongs to the 4-hydroxybenzoyl-CoA thioesterase family.</text>
</comment>
<keyword evidence="4" id="KW-1185">Reference proteome</keyword>
<dbReference type="Proteomes" id="UP001310386">
    <property type="component" value="Unassembled WGS sequence"/>
</dbReference>
<organism evidence="3 4">
    <name type="scientific">Ferviditalea candida</name>
    <dbReference type="NCBI Taxonomy" id="3108399"/>
    <lineage>
        <taxon>Bacteria</taxon>
        <taxon>Bacillati</taxon>
        <taxon>Bacillota</taxon>
        <taxon>Bacilli</taxon>
        <taxon>Bacillales</taxon>
        <taxon>Paenibacillaceae</taxon>
        <taxon>Ferviditalea</taxon>
    </lineage>
</organism>
<dbReference type="InterPro" id="IPR006684">
    <property type="entry name" value="YbgC/YbaW"/>
</dbReference>
<sequence length="139" mass="16165">MYKHEYAFQVKWADTDAAAIVYSPNFYKWMDQATAELFHALGFPLSKLFEENYGIPLVESRCEFKTPAAFEDRLRIETGIVKFGDKSMRLEHEIFRQDELLAKGYEVRVWVTIDRGKIKATSIPEKVREAIITYFGGND</sequence>
<dbReference type="CDD" id="cd00586">
    <property type="entry name" value="4HBT"/>
    <property type="match status" value="1"/>
</dbReference>
<protein>
    <submittedName>
        <fullName evidence="3">Thioesterase family protein</fullName>
        <ecNumber evidence="3">3.1.2.-</ecNumber>
    </submittedName>
</protein>
<name>A0ABU5ZR00_9BACL</name>
<comment type="caution">
    <text evidence="3">The sequence shown here is derived from an EMBL/GenBank/DDBJ whole genome shotgun (WGS) entry which is preliminary data.</text>
</comment>
<evidence type="ECO:0000256" key="1">
    <source>
        <dbReference type="ARBA" id="ARBA00005953"/>
    </source>
</evidence>
<dbReference type="EC" id="3.1.2.-" evidence="3"/>
<keyword evidence="2 3" id="KW-0378">Hydrolase</keyword>
<reference evidence="3" key="1">
    <citation type="submission" date="2023-12" db="EMBL/GenBank/DDBJ databases">
        <title>Fervidustalea candida gen. nov., sp. nov., a novel member of the family Paenibacillaceae isolated from a geothermal area.</title>
        <authorList>
            <person name="Li W.-J."/>
            <person name="Jiao J.-Y."/>
            <person name="Chen Y."/>
        </authorList>
    </citation>
    <scope>NUCLEOTIDE SEQUENCE</scope>
    <source>
        <strain evidence="3">SYSU GA230002</strain>
    </source>
</reference>
<evidence type="ECO:0000313" key="3">
    <source>
        <dbReference type="EMBL" id="MEB3103935.1"/>
    </source>
</evidence>
<dbReference type="NCBIfam" id="TIGR00051">
    <property type="entry name" value="YbgC/FadM family acyl-CoA thioesterase"/>
    <property type="match status" value="1"/>
</dbReference>
<evidence type="ECO:0000256" key="2">
    <source>
        <dbReference type="ARBA" id="ARBA00022801"/>
    </source>
</evidence>
<dbReference type="PANTHER" id="PTHR31793:SF27">
    <property type="entry name" value="NOVEL THIOESTERASE SUPERFAMILY DOMAIN AND SAPOSIN A-TYPE DOMAIN CONTAINING PROTEIN (0610012H03RIK)"/>
    <property type="match status" value="1"/>
</dbReference>
<proteinExistence type="inferred from homology"/>
<dbReference type="EMBL" id="JAYJLD010000060">
    <property type="protein sequence ID" value="MEB3103935.1"/>
    <property type="molecule type" value="Genomic_DNA"/>
</dbReference>
<dbReference type="InterPro" id="IPR029069">
    <property type="entry name" value="HotDog_dom_sf"/>
</dbReference>
<gene>
    <name evidence="3" type="ORF">VF724_20170</name>
</gene>
<dbReference type="RefSeq" id="WP_371756060.1">
    <property type="nucleotide sequence ID" value="NZ_JAYJLD010000060.1"/>
</dbReference>
<accession>A0ABU5ZR00</accession>
<dbReference type="Gene3D" id="3.10.129.10">
    <property type="entry name" value="Hotdog Thioesterase"/>
    <property type="match status" value="1"/>
</dbReference>
<dbReference type="GO" id="GO:0016787">
    <property type="term" value="F:hydrolase activity"/>
    <property type="evidence" value="ECO:0007669"/>
    <property type="project" value="UniProtKB-KW"/>
</dbReference>
<dbReference type="PANTHER" id="PTHR31793">
    <property type="entry name" value="4-HYDROXYBENZOYL-COA THIOESTERASE FAMILY MEMBER"/>
    <property type="match status" value="1"/>
</dbReference>